<evidence type="ECO:0000313" key="9">
    <source>
        <dbReference type="Proteomes" id="UP000717624"/>
    </source>
</evidence>
<keyword evidence="9" id="KW-1185">Reference proteome</keyword>
<proteinExistence type="inferred from homology"/>
<dbReference type="AlphaFoldDB" id="A0A938Y0M2"/>
<protein>
    <submittedName>
        <fullName evidence="8">Uncharacterized protein (TIGR00255 family)</fullName>
    </submittedName>
</protein>
<reference evidence="8" key="1">
    <citation type="submission" date="2021-01" db="EMBL/GenBank/DDBJ databases">
        <title>Genomic Encyclopedia of Type Strains, Phase IV (KMG-IV): sequencing the most valuable type-strain genomes for metagenomic binning, comparative biology and taxonomic classification.</title>
        <authorList>
            <person name="Goeker M."/>
        </authorList>
    </citation>
    <scope>NUCLEOTIDE SEQUENCE</scope>
    <source>
        <strain evidence="8">DSM 25523</strain>
    </source>
</reference>
<dbReference type="GO" id="GO:0016787">
    <property type="term" value="F:hydrolase activity"/>
    <property type="evidence" value="ECO:0007669"/>
    <property type="project" value="UniProtKB-KW"/>
</dbReference>
<feature type="domain" description="Endoribonuclease YicC-like N-terminal" evidence="6">
    <location>
        <begin position="2"/>
        <end position="157"/>
    </location>
</feature>
<dbReference type="InterPro" id="IPR013551">
    <property type="entry name" value="YicC-like_C"/>
</dbReference>
<dbReference type="Proteomes" id="UP000717624">
    <property type="component" value="Unassembled WGS sequence"/>
</dbReference>
<dbReference type="Pfam" id="PF08340">
    <property type="entry name" value="YicC-like_C"/>
    <property type="match status" value="1"/>
</dbReference>
<evidence type="ECO:0000256" key="1">
    <source>
        <dbReference type="ARBA" id="ARBA00001968"/>
    </source>
</evidence>
<feature type="domain" description="Endoribonuclease YicC-like C-terminal" evidence="7">
    <location>
        <begin position="177"/>
        <end position="296"/>
    </location>
</feature>
<evidence type="ECO:0000259" key="6">
    <source>
        <dbReference type="Pfam" id="PF03755"/>
    </source>
</evidence>
<dbReference type="EMBL" id="JAFBEB010000002">
    <property type="protein sequence ID" value="MBM7589392.1"/>
    <property type="molecule type" value="Genomic_DNA"/>
</dbReference>
<evidence type="ECO:0000256" key="2">
    <source>
        <dbReference type="ARBA" id="ARBA00022722"/>
    </source>
</evidence>
<organism evidence="8 9">
    <name type="scientific">Brevibacillus fulvus</name>
    <dbReference type="NCBI Taxonomy" id="1125967"/>
    <lineage>
        <taxon>Bacteria</taxon>
        <taxon>Bacillati</taxon>
        <taxon>Bacillota</taxon>
        <taxon>Bacilli</taxon>
        <taxon>Bacillales</taxon>
        <taxon>Paenibacillaceae</taxon>
        <taxon>Brevibacillus</taxon>
    </lineage>
</organism>
<comment type="caution">
    <text evidence="8">The sequence shown here is derived from an EMBL/GenBank/DDBJ whole genome shotgun (WGS) entry which is preliminary data.</text>
</comment>
<dbReference type="PANTHER" id="PTHR30636:SF3">
    <property type="entry name" value="UPF0701 PROTEIN YICC"/>
    <property type="match status" value="1"/>
</dbReference>
<dbReference type="InterPro" id="IPR005229">
    <property type="entry name" value="YicC/YloC-like"/>
</dbReference>
<gene>
    <name evidence="8" type="ORF">JOD01_000990</name>
</gene>
<dbReference type="InterPro" id="IPR013527">
    <property type="entry name" value="YicC-like_N"/>
</dbReference>
<keyword evidence="4" id="KW-0378">Hydrolase</keyword>
<keyword evidence="2" id="KW-0540">Nuclease</keyword>
<comment type="similarity">
    <text evidence="5">Belongs to the YicC/YloC family.</text>
</comment>
<dbReference type="Pfam" id="PF03755">
    <property type="entry name" value="YicC-like_N"/>
    <property type="match status" value="1"/>
</dbReference>
<dbReference type="GO" id="GO:0004521">
    <property type="term" value="F:RNA endonuclease activity"/>
    <property type="evidence" value="ECO:0007669"/>
    <property type="project" value="InterPro"/>
</dbReference>
<evidence type="ECO:0000256" key="3">
    <source>
        <dbReference type="ARBA" id="ARBA00022759"/>
    </source>
</evidence>
<sequence>MIRSMSGYGRKVAFQASFQLTVEMRSVNHRFCEVVVRLPKSWGMLEGHVKKIVSQYIQRGRVEVNVAIEHSGDAHSAEAAIDWNQAELYVQGAKQLVERFSLQDQLTAKDLLLMPGVLQQKEDATAPAEMLAELLEETVEAAVIDLLQMRQAEGQKLMRDLQQRLTQIGEWLKQIGELAEAAVEEYRHRLHQRLTDALQGFSFELDQQRLLQEIVLFAERSDISEETTRLESHCAQFGEQLTKTEAVGRKLDFLLQEMNREANTIGSKANYLPIQQLAVEIKTEIEKMREQVQNIE</sequence>
<evidence type="ECO:0000256" key="5">
    <source>
        <dbReference type="ARBA" id="ARBA00035648"/>
    </source>
</evidence>
<evidence type="ECO:0000256" key="4">
    <source>
        <dbReference type="ARBA" id="ARBA00022801"/>
    </source>
</evidence>
<comment type="cofactor">
    <cofactor evidence="1">
        <name>a divalent metal cation</name>
        <dbReference type="ChEBI" id="CHEBI:60240"/>
    </cofactor>
</comment>
<accession>A0A938Y0M2</accession>
<evidence type="ECO:0000259" key="7">
    <source>
        <dbReference type="Pfam" id="PF08340"/>
    </source>
</evidence>
<dbReference type="NCBIfam" id="TIGR00255">
    <property type="entry name" value="YicC/YloC family endoribonuclease"/>
    <property type="match status" value="1"/>
</dbReference>
<name>A0A938Y0M2_9BACL</name>
<evidence type="ECO:0000313" key="8">
    <source>
        <dbReference type="EMBL" id="MBM7589392.1"/>
    </source>
</evidence>
<dbReference type="RefSeq" id="WP_204517112.1">
    <property type="nucleotide sequence ID" value="NZ_BAABIN010000015.1"/>
</dbReference>
<keyword evidence="3" id="KW-0255">Endonuclease</keyword>
<dbReference type="PANTHER" id="PTHR30636">
    <property type="entry name" value="UPF0701 PROTEIN YICC"/>
    <property type="match status" value="1"/>
</dbReference>